<evidence type="ECO:0000256" key="1">
    <source>
        <dbReference type="SAM" id="MobiDB-lite"/>
    </source>
</evidence>
<dbReference type="Proteomes" id="UP001500711">
    <property type="component" value="Unassembled WGS sequence"/>
</dbReference>
<protein>
    <recommendedName>
        <fullName evidence="4">Hippurate hydrolase</fullName>
    </recommendedName>
</protein>
<gene>
    <name evidence="2" type="ORF">GCM10022267_38360</name>
</gene>
<dbReference type="Gene3D" id="3.40.630.10">
    <property type="entry name" value="Zn peptidases"/>
    <property type="match status" value="1"/>
</dbReference>
<feature type="compositionally biased region" description="Polar residues" evidence="1">
    <location>
        <begin position="11"/>
        <end position="30"/>
    </location>
</feature>
<evidence type="ECO:0008006" key="4">
    <source>
        <dbReference type="Google" id="ProtNLM"/>
    </source>
</evidence>
<evidence type="ECO:0000313" key="2">
    <source>
        <dbReference type="EMBL" id="GAA3648138.1"/>
    </source>
</evidence>
<dbReference type="EMBL" id="BAABBE010000010">
    <property type="protein sequence ID" value="GAA3648138.1"/>
    <property type="molecule type" value="Genomic_DNA"/>
</dbReference>
<organism evidence="2 3">
    <name type="scientific">Lentzea roselyniae</name>
    <dbReference type="NCBI Taxonomy" id="531940"/>
    <lineage>
        <taxon>Bacteria</taxon>
        <taxon>Bacillati</taxon>
        <taxon>Actinomycetota</taxon>
        <taxon>Actinomycetes</taxon>
        <taxon>Pseudonocardiales</taxon>
        <taxon>Pseudonocardiaceae</taxon>
        <taxon>Lentzea</taxon>
    </lineage>
</organism>
<dbReference type="SUPFAM" id="SSF53187">
    <property type="entry name" value="Zn-dependent exopeptidases"/>
    <property type="match status" value="1"/>
</dbReference>
<keyword evidence="3" id="KW-1185">Reference proteome</keyword>
<feature type="compositionally biased region" description="Basic and acidic residues" evidence="1">
    <location>
        <begin position="32"/>
        <end position="41"/>
    </location>
</feature>
<name>A0ABP7B550_9PSEU</name>
<proteinExistence type="predicted"/>
<reference evidence="3" key="1">
    <citation type="journal article" date="2019" name="Int. J. Syst. Evol. Microbiol.">
        <title>The Global Catalogue of Microorganisms (GCM) 10K type strain sequencing project: providing services to taxonomists for standard genome sequencing and annotation.</title>
        <authorList>
            <consortium name="The Broad Institute Genomics Platform"/>
            <consortium name="The Broad Institute Genome Sequencing Center for Infectious Disease"/>
            <person name="Wu L."/>
            <person name="Ma J."/>
        </authorList>
    </citation>
    <scope>NUCLEOTIDE SEQUENCE [LARGE SCALE GENOMIC DNA]</scope>
    <source>
        <strain evidence="3">JCM 17494</strain>
    </source>
</reference>
<sequence>MAIGHPVMGCATSQRNDSRPSSIIQLSQRRTAAPDRGPDVHRCPASVVQRAEHLLVAELPHGAFPGLLENPLPGGEDFSRVVREVPGTFVLLGAGDGRTGNHSPLAVFDDAVLTDGAAVLAELALRRGQPA</sequence>
<feature type="region of interest" description="Disordered" evidence="1">
    <location>
        <begin position="1"/>
        <end position="41"/>
    </location>
</feature>
<evidence type="ECO:0000313" key="3">
    <source>
        <dbReference type="Proteomes" id="UP001500711"/>
    </source>
</evidence>
<comment type="caution">
    <text evidence="2">The sequence shown here is derived from an EMBL/GenBank/DDBJ whole genome shotgun (WGS) entry which is preliminary data.</text>
</comment>
<accession>A0ABP7B550</accession>